<organism evidence="12 13">
    <name type="scientific">Batrachochytrium salamandrivorans</name>
    <dbReference type="NCBI Taxonomy" id="1357716"/>
    <lineage>
        <taxon>Eukaryota</taxon>
        <taxon>Fungi</taxon>
        <taxon>Fungi incertae sedis</taxon>
        <taxon>Chytridiomycota</taxon>
        <taxon>Chytridiomycota incertae sedis</taxon>
        <taxon>Chytridiomycetes</taxon>
        <taxon>Rhizophydiales</taxon>
        <taxon>Rhizophydiales incertae sedis</taxon>
        <taxon>Batrachochytrium</taxon>
    </lineage>
</organism>
<evidence type="ECO:0000256" key="11">
    <source>
        <dbReference type="SAM" id="Phobius"/>
    </source>
</evidence>
<dbReference type="PANTHER" id="PTHR13050">
    <property type="entry name" value="USE1-LIKE PROTEIN"/>
    <property type="match status" value="1"/>
</dbReference>
<keyword evidence="7" id="KW-0653">Protein transport</keyword>
<evidence type="ECO:0000256" key="8">
    <source>
        <dbReference type="ARBA" id="ARBA00022989"/>
    </source>
</evidence>
<evidence type="ECO:0000256" key="6">
    <source>
        <dbReference type="ARBA" id="ARBA00022892"/>
    </source>
</evidence>
<evidence type="ECO:0000256" key="4">
    <source>
        <dbReference type="ARBA" id="ARBA00022692"/>
    </source>
</evidence>
<feature type="region of interest" description="Disordered" evidence="10">
    <location>
        <begin position="217"/>
        <end position="244"/>
    </location>
</feature>
<feature type="compositionally biased region" description="Polar residues" evidence="10">
    <location>
        <begin position="1"/>
        <end position="20"/>
    </location>
</feature>
<keyword evidence="5" id="KW-0256">Endoplasmic reticulum</keyword>
<keyword evidence="6" id="KW-0931">ER-Golgi transport</keyword>
<keyword evidence="13" id="KW-1185">Reference proteome</keyword>
<feature type="compositionally biased region" description="Basic residues" evidence="10">
    <location>
        <begin position="120"/>
        <end position="131"/>
    </location>
</feature>
<dbReference type="EMBL" id="JAFCIX010000330">
    <property type="protein sequence ID" value="KAH6594695.1"/>
    <property type="molecule type" value="Genomic_DNA"/>
</dbReference>
<evidence type="ECO:0000256" key="3">
    <source>
        <dbReference type="ARBA" id="ARBA00022448"/>
    </source>
</evidence>
<keyword evidence="4 11" id="KW-0812">Transmembrane</keyword>
<sequence>MVLSGSTSPMHCIPSPTQLQHPPRDDPTISRWLLLRFVSRCIEQTKLNDGSLTKALPAGCQQHRLEAYLRHMHQMLDGIAEISYPVHQAISIDNLSAQVQVYSEWVEEQKLKLSLEQHQKQLKGPHHHHRQQQPSKSHIFDQDAQETHTTSLSQQGDVYADTDADTDADAIRTAAIARHRHDVLNLPLYLPTHSSKSGGSAVSETLLGEMELQPLRKRKTGSERSELFRNSESRENSVDTSDTAGHTTNALALILERNRKLQDGLSGDLARHAEQLKMTSLLFRDKLITDAKVLSETDEQLGQNLTRLQRERRSIKAFTSKSWGTTFLIWGSIIGVILLFMFTLMVMRIASPVRYDTTHASRVKTTINKAVTSSFVPNTNYLSSSSPLASPLASTLTPDAI</sequence>
<keyword evidence="8 11" id="KW-1133">Transmembrane helix</keyword>
<dbReference type="Pfam" id="PF09753">
    <property type="entry name" value="Use1"/>
    <property type="match status" value="1"/>
</dbReference>
<feature type="region of interest" description="Disordered" evidence="10">
    <location>
        <begin position="119"/>
        <end position="159"/>
    </location>
</feature>
<dbReference type="InterPro" id="IPR019150">
    <property type="entry name" value="Vesicle_transport_protein_Use1"/>
</dbReference>
<keyword evidence="3" id="KW-0813">Transport</keyword>
<feature type="transmembrane region" description="Helical" evidence="11">
    <location>
        <begin position="327"/>
        <end position="347"/>
    </location>
</feature>
<reference evidence="12 13" key="1">
    <citation type="submission" date="2021-02" db="EMBL/GenBank/DDBJ databases">
        <title>Variation within the Batrachochytrium salamandrivorans European outbreak.</title>
        <authorList>
            <person name="Kelly M."/>
            <person name="Pasmans F."/>
            <person name="Shea T.P."/>
            <person name="Munoz J.F."/>
            <person name="Carranza S."/>
            <person name="Cuomo C.A."/>
            <person name="Martel A."/>
        </authorList>
    </citation>
    <scope>NUCLEOTIDE SEQUENCE [LARGE SCALE GENOMIC DNA]</scope>
    <source>
        <strain evidence="12 13">AMFP18/2</strain>
    </source>
</reference>
<accession>A0ABQ8FAF8</accession>
<proteinExistence type="inferred from homology"/>
<name>A0ABQ8FAF8_9FUNG</name>
<dbReference type="Proteomes" id="UP001648503">
    <property type="component" value="Unassembled WGS sequence"/>
</dbReference>
<feature type="compositionally biased region" description="Basic and acidic residues" evidence="10">
    <location>
        <begin position="220"/>
        <end position="237"/>
    </location>
</feature>
<gene>
    <name evidence="12" type="ORF">BASA50_006372</name>
</gene>
<protein>
    <recommendedName>
        <fullName evidence="14">Vesicle transport protein USE1</fullName>
    </recommendedName>
</protein>
<evidence type="ECO:0000256" key="9">
    <source>
        <dbReference type="ARBA" id="ARBA00023136"/>
    </source>
</evidence>
<evidence type="ECO:0000256" key="10">
    <source>
        <dbReference type="SAM" id="MobiDB-lite"/>
    </source>
</evidence>
<evidence type="ECO:0000256" key="7">
    <source>
        <dbReference type="ARBA" id="ARBA00022927"/>
    </source>
</evidence>
<feature type="compositionally biased region" description="Polar residues" evidence="10">
    <location>
        <begin position="147"/>
        <end position="156"/>
    </location>
</feature>
<comment type="subcellular location">
    <subcellularLocation>
        <location evidence="1">Endoplasmic reticulum membrane</location>
        <topology evidence="1">Single-pass type IV membrane protein</topology>
    </subcellularLocation>
</comment>
<evidence type="ECO:0008006" key="14">
    <source>
        <dbReference type="Google" id="ProtNLM"/>
    </source>
</evidence>
<evidence type="ECO:0000256" key="5">
    <source>
        <dbReference type="ARBA" id="ARBA00022824"/>
    </source>
</evidence>
<evidence type="ECO:0000256" key="1">
    <source>
        <dbReference type="ARBA" id="ARBA00004163"/>
    </source>
</evidence>
<evidence type="ECO:0000313" key="13">
    <source>
        <dbReference type="Proteomes" id="UP001648503"/>
    </source>
</evidence>
<feature type="region of interest" description="Disordered" evidence="10">
    <location>
        <begin position="1"/>
        <end position="24"/>
    </location>
</feature>
<comment type="caution">
    <text evidence="12">The sequence shown here is derived from an EMBL/GenBank/DDBJ whole genome shotgun (WGS) entry which is preliminary data.</text>
</comment>
<comment type="similarity">
    <text evidence="2">Belongs to the USE1 family.</text>
</comment>
<evidence type="ECO:0000256" key="2">
    <source>
        <dbReference type="ARBA" id="ARBA00007891"/>
    </source>
</evidence>
<keyword evidence="9 11" id="KW-0472">Membrane</keyword>
<dbReference type="PANTHER" id="PTHR13050:SF7">
    <property type="entry name" value="VESICLE TRANSPORT PROTEIN USE1"/>
    <property type="match status" value="1"/>
</dbReference>
<evidence type="ECO:0000313" key="12">
    <source>
        <dbReference type="EMBL" id="KAH6594695.1"/>
    </source>
</evidence>